<dbReference type="AlphaFoldDB" id="A0A8J5QG85"/>
<comment type="caution">
    <text evidence="1">The sequence shown here is derived from an EMBL/GenBank/DDBJ whole genome shotgun (WGS) entry which is preliminary data.</text>
</comment>
<keyword evidence="2" id="KW-1185">Reference proteome</keyword>
<proteinExistence type="predicted"/>
<name>A0A8J5QG85_9ASCO</name>
<organism evidence="1 2">
    <name type="scientific">[Candida] subhashii</name>
    <dbReference type="NCBI Taxonomy" id="561895"/>
    <lineage>
        <taxon>Eukaryota</taxon>
        <taxon>Fungi</taxon>
        <taxon>Dikarya</taxon>
        <taxon>Ascomycota</taxon>
        <taxon>Saccharomycotina</taxon>
        <taxon>Pichiomycetes</taxon>
        <taxon>Debaryomycetaceae</taxon>
        <taxon>Spathaspora</taxon>
    </lineage>
</organism>
<evidence type="ECO:0000313" key="1">
    <source>
        <dbReference type="EMBL" id="KAG7662442.1"/>
    </source>
</evidence>
<gene>
    <name evidence="1" type="ORF">J8A68_004090</name>
</gene>
<reference evidence="1 2" key="1">
    <citation type="journal article" date="2021" name="DNA Res.">
        <title>Genome analysis of Candida subhashii reveals its hybrid nature and dual mitochondrial genome conformations.</title>
        <authorList>
            <person name="Mixao V."/>
            <person name="Hegedusova E."/>
            <person name="Saus E."/>
            <person name="Pryszcz L.P."/>
            <person name="Cillingova A."/>
            <person name="Nosek J."/>
            <person name="Gabaldon T."/>
        </authorList>
    </citation>
    <scope>NUCLEOTIDE SEQUENCE [LARGE SCALE GENOMIC DNA]</scope>
    <source>
        <strain evidence="1 2">CBS 10753</strain>
    </source>
</reference>
<dbReference type="EMBL" id="JAGSYN010000179">
    <property type="protein sequence ID" value="KAG7662442.1"/>
    <property type="molecule type" value="Genomic_DNA"/>
</dbReference>
<dbReference type="OrthoDB" id="4020988at2759"/>
<dbReference type="GeneID" id="73470890"/>
<evidence type="ECO:0000313" key="2">
    <source>
        <dbReference type="Proteomes" id="UP000694255"/>
    </source>
</evidence>
<protein>
    <submittedName>
        <fullName evidence="1">Uncharacterized protein</fullName>
    </submittedName>
</protein>
<dbReference type="RefSeq" id="XP_049262675.1">
    <property type="nucleotide sequence ID" value="XM_049408012.1"/>
</dbReference>
<sequence>MTKAQTVVSPCSHYIAKITSDNSQLEIYETRTGHLHRSYNITDLIRDFIGATRRANIDVIITRPVEWEDKIQYGPNCSKLAVVVDNYSFVIIFDIRQDTSSSSSSPPIFITIPIADGIEKCQWIPPPLTTEEEEEEQVNNQESEAYINSRQIAIFSKDYLYVKIYSLDCTNVLFTILYPLSHDIIIRPNKDNRFWSIIGNTLEHNAAPILYHFYNEGAISVLIHTFRLPNKFITFPQISWSPSGNWLSIFNDTEVLFGYHLMVYDFFGKVMVNGEESSKDSIVPMIDMKCFEDGIVDFSKENNIQMSPSRFHSNWLASADGSEYLFICGIEQKRICIQVISFNLLRVIKREIMEIPENERGWEQDKNGGIMNKNISIPGNLKLEITNVLVEGSNIFITLNDSYVLYYIFDYQAEHKIKFKTIISLFDSIIDIIPTKNNEAVFVTRSSTILYDMNKLIAKALFQSDNGIQSISYGSEEAIILYNSAITRNWEIISTRMTKRSPSKKRTHLSLIADTSMNVDEVTDTFHELKRARSHRMH</sequence>
<dbReference type="Proteomes" id="UP000694255">
    <property type="component" value="Unassembled WGS sequence"/>
</dbReference>
<accession>A0A8J5QG85</accession>